<dbReference type="InterPro" id="IPR002410">
    <property type="entry name" value="Peptidase_S33"/>
</dbReference>
<organism evidence="4 5">
    <name type="scientific">Deinobacterium chartae</name>
    <dbReference type="NCBI Taxonomy" id="521158"/>
    <lineage>
        <taxon>Bacteria</taxon>
        <taxon>Thermotogati</taxon>
        <taxon>Deinococcota</taxon>
        <taxon>Deinococci</taxon>
        <taxon>Deinococcales</taxon>
        <taxon>Deinococcaceae</taxon>
        <taxon>Deinobacterium</taxon>
    </lineage>
</organism>
<evidence type="ECO:0000259" key="3">
    <source>
        <dbReference type="Pfam" id="PF00561"/>
    </source>
</evidence>
<gene>
    <name evidence="4" type="ORF">HNR42_003589</name>
</gene>
<dbReference type="RefSeq" id="WP_183988859.1">
    <property type="nucleotide sequence ID" value="NZ_JACHHG010000022.1"/>
</dbReference>
<dbReference type="EMBL" id="JACHHG010000022">
    <property type="protein sequence ID" value="MBB6100123.1"/>
    <property type="molecule type" value="Genomic_DNA"/>
</dbReference>
<sequence>MSLSYKTPGLIVTDHSFTVPLDHDAPQGETLEVFARELALPGGQERPFLVYLQGGPGYEAPRPVASPPSGWLGRALQDYRVLLLDQRGTGRSTPVGALPGRSAQQQADYLKHFRADAIVRDAELIRQALGAERWSILGQSFGGFCSLHYLSAFPESLEAALITGGLPPIDRPVEEVYAATYRRVLERNRTFYARYPQARARVRALLERLESEDVRLPSGDRLTARMFRQLGMGLGMSDGLEKLHYLLDFPPDSPAFLHDVQASLPFPRNPLYAIVHEACYADGGVTGWAAQRTLPAEFEEDPTLFTGEMVYPWMFEDYAALAPLREAAEILARHPWRRLYDAEVLARNTVPAAAAIYANDMYVEREFSEQTAAQVRGLQVWLTNEYEHNGLRADGPRIVSRLIDLAHGRV</sequence>
<keyword evidence="2" id="KW-0378">Hydrolase</keyword>
<dbReference type="InterPro" id="IPR000073">
    <property type="entry name" value="AB_hydrolase_1"/>
</dbReference>
<dbReference type="PANTHER" id="PTHR43248:SF2">
    <property type="entry name" value="PROLYL AMINOPEPTIDASE"/>
    <property type="match status" value="1"/>
</dbReference>
<dbReference type="InterPro" id="IPR029058">
    <property type="entry name" value="AB_hydrolase_fold"/>
</dbReference>
<dbReference type="SUPFAM" id="SSF53474">
    <property type="entry name" value="alpha/beta-Hydrolases"/>
    <property type="match status" value="1"/>
</dbReference>
<evidence type="ECO:0000256" key="2">
    <source>
        <dbReference type="ARBA" id="ARBA00022801"/>
    </source>
</evidence>
<dbReference type="Gene3D" id="3.40.50.1820">
    <property type="entry name" value="alpha/beta hydrolase"/>
    <property type="match status" value="1"/>
</dbReference>
<dbReference type="AlphaFoldDB" id="A0A841I472"/>
<dbReference type="Proteomes" id="UP000569951">
    <property type="component" value="Unassembled WGS sequence"/>
</dbReference>
<keyword evidence="5" id="KW-1185">Reference proteome</keyword>
<evidence type="ECO:0000313" key="4">
    <source>
        <dbReference type="EMBL" id="MBB6100123.1"/>
    </source>
</evidence>
<comment type="caution">
    <text evidence="4">The sequence shown here is derived from an EMBL/GenBank/DDBJ whole genome shotgun (WGS) entry which is preliminary data.</text>
</comment>
<dbReference type="InterPro" id="IPR051601">
    <property type="entry name" value="Serine_prot/Carboxylest_S33"/>
</dbReference>
<feature type="domain" description="AB hydrolase-1" evidence="3">
    <location>
        <begin position="49"/>
        <end position="184"/>
    </location>
</feature>
<name>A0A841I472_9DEIO</name>
<dbReference type="GO" id="GO:0006508">
    <property type="term" value="P:proteolysis"/>
    <property type="evidence" value="ECO:0007669"/>
    <property type="project" value="InterPro"/>
</dbReference>
<dbReference type="Pfam" id="PF00561">
    <property type="entry name" value="Abhydrolase_1"/>
    <property type="match status" value="1"/>
</dbReference>
<dbReference type="PANTHER" id="PTHR43248">
    <property type="entry name" value="2-SUCCINYL-6-HYDROXY-2,4-CYCLOHEXADIENE-1-CARBOXYLATE SYNTHASE"/>
    <property type="match status" value="1"/>
</dbReference>
<evidence type="ECO:0000313" key="5">
    <source>
        <dbReference type="Proteomes" id="UP000569951"/>
    </source>
</evidence>
<comment type="similarity">
    <text evidence="1">Belongs to the peptidase S33 family.</text>
</comment>
<evidence type="ECO:0000256" key="1">
    <source>
        <dbReference type="ARBA" id="ARBA00010088"/>
    </source>
</evidence>
<protein>
    <submittedName>
        <fullName evidence="4">Pimeloyl-ACP methyl ester carboxylesterase</fullName>
    </submittedName>
</protein>
<proteinExistence type="inferred from homology"/>
<dbReference type="GO" id="GO:0008233">
    <property type="term" value="F:peptidase activity"/>
    <property type="evidence" value="ECO:0007669"/>
    <property type="project" value="InterPro"/>
</dbReference>
<reference evidence="4 5" key="1">
    <citation type="submission" date="2020-08" db="EMBL/GenBank/DDBJ databases">
        <title>Genomic Encyclopedia of Type Strains, Phase IV (KMG-IV): sequencing the most valuable type-strain genomes for metagenomic binning, comparative biology and taxonomic classification.</title>
        <authorList>
            <person name="Goeker M."/>
        </authorList>
    </citation>
    <scope>NUCLEOTIDE SEQUENCE [LARGE SCALE GENOMIC DNA]</scope>
    <source>
        <strain evidence="4 5">DSM 21458</strain>
    </source>
</reference>
<accession>A0A841I472</accession>
<dbReference type="PRINTS" id="PR00793">
    <property type="entry name" value="PROAMNOPTASE"/>
</dbReference>